<evidence type="ECO:0000256" key="2">
    <source>
        <dbReference type="ARBA" id="ARBA00022723"/>
    </source>
</evidence>
<proteinExistence type="inferred from homology"/>
<dbReference type="InterPro" id="IPR040442">
    <property type="entry name" value="Pyrv_kinase-like_dom_sf"/>
</dbReference>
<gene>
    <name evidence="5" type="ORF">GCM10022236_29770</name>
</gene>
<dbReference type="GO" id="GO:0016829">
    <property type="term" value="F:lyase activity"/>
    <property type="evidence" value="ECO:0007669"/>
    <property type="project" value="UniProtKB-KW"/>
</dbReference>
<organism evidence="5 6">
    <name type="scientific">Microlunatus ginsengisoli</name>
    <dbReference type="NCBI Taxonomy" id="363863"/>
    <lineage>
        <taxon>Bacteria</taxon>
        <taxon>Bacillati</taxon>
        <taxon>Actinomycetota</taxon>
        <taxon>Actinomycetes</taxon>
        <taxon>Propionibacteriales</taxon>
        <taxon>Propionibacteriaceae</taxon>
        <taxon>Microlunatus</taxon>
    </lineage>
</organism>
<dbReference type="Gene3D" id="3.20.20.60">
    <property type="entry name" value="Phosphoenolpyruvate-binding domains"/>
    <property type="match status" value="1"/>
</dbReference>
<reference evidence="6" key="1">
    <citation type="journal article" date="2019" name="Int. J. Syst. Evol. Microbiol.">
        <title>The Global Catalogue of Microorganisms (GCM) 10K type strain sequencing project: providing services to taxonomists for standard genome sequencing and annotation.</title>
        <authorList>
            <consortium name="The Broad Institute Genomics Platform"/>
            <consortium name="The Broad Institute Genome Sequencing Center for Infectious Disease"/>
            <person name="Wu L."/>
            <person name="Ma J."/>
        </authorList>
    </citation>
    <scope>NUCLEOTIDE SEQUENCE [LARGE SCALE GENOMIC DNA]</scope>
    <source>
        <strain evidence="6">JCM 16929</strain>
    </source>
</reference>
<dbReference type="EMBL" id="BAABAB010000021">
    <property type="protein sequence ID" value="GAA3625473.1"/>
    <property type="molecule type" value="Genomic_DNA"/>
</dbReference>
<dbReference type="PANTHER" id="PTHR30502:SF0">
    <property type="entry name" value="PHOSPHOENOLPYRUVATE CARBOXYLASE FAMILY PROTEIN"/>
    <property type="match status" value="1"/>
</dbReference>
<evidence type="ECO:0000259" key="4">
    <source>
        <dbReference type="Pfam" id="PF03328"/>
    </source>
</evidence>
<dbReference type="RefSeq" id="WP_344805873.1">
    <property type="nucleotide sequence ID" value="NZ_BAABAB010000021.1"/>
</dbReference>
<keyword evidence="2" id="KW-0479">Metal-binding</keyword>
<dbReference type="Pfam" id="PF03328">
    <property type="entry name" value="HpcH_HpaI"/>
    <property type="match status" value="1"/>
</dbReference>
<dbReference type="Proteomes" id="UP001501490">
    <property type="component" value="Unassembled WGS sequence"/>
</dbReference>
<comment type="similarity">
    <text evidence="1">Belongs to the HpcH/HpaI aldolase family.</text>
</comment>
<accession>A0ABP7A5V1</accession>
<evidence type="ECO:0000256" key="1">
    <source>
        <dbReference type="ARBA" id="ARBA00005568"/>
    </source>
</evidence>
<dbReference type="SUPFAM" id="SSF51621">
    <property type="entry name" value="Phosphoenolpyruvate/pyruvate domain"/>
    <property type="match status" value="1"/>
</dbReference>
<protein>
    <submittedName>
        <fullName evidence="5">Aldolase/citrate lyase family protein</fullName>
    </submittedName>
</protein>
<sequence length="259" mass="26661">MSAAAFADRFRRRESLIGYWISSDNPPATERIARLGYDYVVLDGQHGLLDYRGLLSGLIAVETAGEPAGMIRVEANSATSIGKALDAGAVGVIVPLIDSAEDAAAAVAASRYPPAGIRSFGPTRAALRIGPGPRETDATVLVLAMIETAAGLDQVEAIASTPGLDGLYVGPSDLSIGLGADNPGDPSVDAEFAVALERIVRACEGNGLVAGIYCPSGEVASRRLAEGFTFVTVANDLSHLEAAAGSHLTAARTAWSRGR</sequence>
<dbReference type="InterPro" id="IPR050251">
    <property type="entry name" value="HpcH-HpaI_aldolase"/>
</dbReference>
<evidence type="ECO:0000313" key="6">
    <source>
        <dbReference type="Proteomes" id="UP001501490"/>
    </source>
</evidence>
<feature type="domain" description="HpcH/HpaI aldolase/citrate lyase" evidence="4">
    <location>
        <begin position="17"/>
        <end position="240"/>
    </location>
</feature>
<name>A0ABP7A5V1_9ACTN</name>
<dbReference type="PANTHER" id="PTHR30502">
    <property type="entry name" value="2-KETO-3-DEOXY-L-RHAMNONATE ALDOLASE"/>
    <property type="match status" value="1"/>
</dbReference>
<evidence type="ECO:0000256" key="3">
    <source>
        <dbReference type="ARBA" id="ARBA00023239"/>
    </source>
</evidence>
<dbReference type="InterPro" id="IPR015813">
    <property type="entry name" value="Pyrv/PenolPyrv_kinase-like_dom"/>
</dbReference>
<keyword evidence="6" id="KW-1185">Reference proteome</keyword>
<comment type="caution">
    <text evidence="5">The sequence shown here is derived from an EMBL/GenBank/DDBJ whole genome shotgun (WGS) entry which is preliminary data.</text>
</comment>
<keyword evidence="3 5" id="KW-0456">Lyase</keyword>
<dbReference type="InterPro" id="IPR005000">
    <property type="entry name" value="Aldolase/citrate-lyase_domain"/>
</dbReference>
<evidence type="ECO:0000313" key="5">
    <source>
        <dbReference type="EMBL" id="GAA3625473.1"/>
    </source>
</evidence>